<dbReference type="Proteomes" id="UP000038009">
    <property type="component" value="Unassembled WGS sequence"/>
</dbReference>
<evidence type="ECO:0000313" key="2">
    <source>
        <dbReference type="Proteomes" id="UP000038009"/>
    </source>
</evidence>
<dbReference type="EMBL" id="LJSK01001044">
    <property type="protein sequence ID" value="KPI82428.1"/>
    <property type="molecule type" value="Genomic_DNA"/>
</dbReference>
<proteinExistence type="predicted"/>
<gene>
    <name evidence="1" type="ORF">ABL78_8562</name>
</gene>
<reference evidence="1 2" key="1">
    <citation type="journal article" date="2015" name="PLoS Pathog.">
        <title>Leptomonas seymouri: Adaptations to the Dixenous Life Cycle Analyzed by Genome Sequencing, Transcriptome Profiling and Co-infection with Leishmania donovani.</title>
        <authorList>
            <person name="Kraeva N."/>
            <person name="Butenko A."/>
            <person name="Hlavacova J."/>
            <person name="Kostygov A."/>
            <person name="Myskova J."/>
            <person name="Grybchuk D."/>
            <person name="Lestinova T."/>
            <person name="Votypka J."/>
            <person name="Volf P."/>
            <person name="Opperdoes F."/>
            <person name="Flegontov P."/>
            <person name="Lukes J."/>
            <person name="Yurchenko V."/>
        </authorList>
    </citation>
    <scope>NUCLEOTIDE SEQUENCE [LARGE SCALE GENOMIC DNA]</scope>
    <source>
        <strain evidence="1 2">ATCC 30220</strain>
    </source>
</reference>
<comment type="caution">
    <text evidence="1">The sequence shown here is derived from an EMBL/GenBank/DDBJ whole genome shotgun (WGS) entry which is preliminary data.</text>
</comment>
<dbReference type="AlphaFoldDB" id="A0A0N1IGY6"/>
<keyword evidence="2" id="KW-1185">Reference proteome</keyword>
<protein>
    <submittedName>
        <fullName evidence="1">Uncharacterized protein</fullName>
    </submittedName>
</protein>
<organism evidence="1 2">
    <name type="scientific">Leptomonas seymouri</name>
    <dbReference type="NCBI Taxonomy" id="5684"/>
    <lineage>
        <taxon>Eukaryota</taxon>
        <taxon>Discoba</taxon>
        <taxon>Euglenozoa</taxon>
        <taxon>Kinetoplastea</taxon>
        <taxon>Metakinetoplastina</taxon>
        <taxon>Trypanosomatida</taxon>
        <taxon>Trypanosomatidae</taxon>
        <taxon>Leishmaniinae</taxon>
        <taxon>Leptomonas</taxon>
    </lineage>
</organism>
<accession>A0A0N1IGY6</accession>
<sequence length="76" mass="8640">MFALHRHVRNTKAAAGSADDFFAGRRAYASANAAPKRADMAMYHRFVYPNNAMTSVRAAMNGFKDQPKLYMLARRW</sequence>
<name>A0A0N1IGY6_LEPSE</name>
<evidence type="ECO:0000313" key="1">
    <source>
        <dbReference type="EMBL" id="KPI82428.1"/>
    </source>
</evidence>
<dbReference type="VEuPathDB" id="TriTrypDB:Lsey_1048_0010"/>